<feature type="region of interest" description="Disordered" evidence="1">
    <location>
        <begin position="64"/>
        <end position="133"/>
    </location>
</feature>
<dbReference type="InterPro" id="IPR000477">
    <property type="entry name" value="RT_dom"/>
</dbReference>
<feature type="transmembrane region" description="Helical" evidence="2">
    <location>
        <begin position="779"/>
        <end position="806"/>
    </location>
</feature>
<comment type="caution">
    <text evidence="4">The sequence shown here is derived from an EMBL/GenBank/DDBJ whole genome shotgun (WGS) entry which is preliminary data.</text>
</comment>
<dbReference type="InterPro" id="IPR036691">
    <property type="entry name" value="Endo/exonu/phosph_ase_sf"/>
</dbReference>
<dbReference type="Gene3D" id="3.60.10.10">
    <property type="entry name" value="Endonuclease/exonuclease/phosphatase"/>
    <property type="match status" value="1"/>
</dbReference>
<sequence length="880" mass="101822">MYMKVDEKLYEIEVVEEEWRSDSDWWLSEEDRQSSMATLSETSSIVQQVIACNNHANFDLPREVGEVNGHDLGEESGEENGLVGSDVPNGLEESSGFIEGQTNEVIKDKEEGSMGDDLEDSSTTQKEKSRDGTGKRRRKIADCYLKELIEIWKERVDWVTARIKQRKIKRRLNLDYLSWRNGMRGRGNIREVWVGVGNAVVGASGGLLCVWDRMNFSKLGQFTEDGYLGIKGLWGVKKEVCCLVSVYAPNDRKKKAELWDELSIEERRGRIGESPDIKEFNDFIEVVGLVDHKLANRRFTWYRPDGTSMSRLDKVLMTSEMTKLGGEWVQQGLKRTISDHCAIVMKTKTTHWGPKPFRVLDVWQQHPEFKTVVEEKWNEMAVDGFAGYRVAAKVERVDMKNEEFTLEEDEVHERQEGFQEIWDIMRKREALWKQKSRRLSCDGQWLEELELVKKATVDYFQKLFCGESWNRPKPSGIIFKQINEEMRVCLKQDFVSFFREFHQHGRFGFGLRWRGWIKDCLSIARISMLVNGSAAEEFMMGKGLRQGDPLSPFLFLMIAEGLHGIVKKAETEGLIHGIDVGSKGLTTSLLQFADDTVILGKANGENIFTVQTILRWFELMSGLRINFRKSSIVEFNVAQRWLNGATTVLRGVGELPFVHLGMPVDGNPRTKKLWDLVLNKFRTKLAIWKSALLSFGSRITLLNSRWNIEWRRGRLGRESGEEVVLWEVLSRVQIMEGIEDCWKWMHDAERRYAVKKAYEFLSPMEFILPDQILGGVMEFFLYELGGMVGSELGACLFLVGAWYIWYWRNIRVFQNKGECKDGLLHMIQSKTFLWIKNKVAGSVFLIFHWKFNPLECAVAIRKHRRLLRAFHKCKNGEHAE</sequence>
<feature type="compositionally biased region" description="Basic and acidic residues" evidence="1">
    <location>
        <begin position="64"/>
        <end position="73"/>
    </location>
</feature>
<evidence type="ECO:0000259" key="3">
    <source>
        <dbReference type="Pfam" id="PF00078"/>
    </source>
</evidence>
<name>A0AAV5J2L4_9ROSI</name>
<keyword evidence="2" id="KW-0812">Transmembrane</keyword>
<dbReference type="SUPFAM" id="SSF56219">
    <property type="entry name" value="DNase I-like"/>
    <property type="match status" value="1"/>
</dbReference>
<protein>
    <recommendedName>
        <fullName evidence="3">Reverse transcriptase domain-containing protein</fullName>
    </recommendedName>
</protein>
<feature type="domain" description="Reverse transcriptase" evidence="3">
    <location>
        <begin position="506"/>
        <end position="634"/>
    </location>
</feature>
<dbReference type="Pfam" id="PF00078">
    <property type="entry name" value="RVT_1"/>
    <property type="match status" value="1"/>
</dbReference>
<evidence type="ECO:0000256" key="1">
    <source>
        <dbReference type="SAM" id="MobiDB-lite"/>
    </source>
</evidence>
<dbReference type="PANTHER" id="PTHR33116">
    <property type="entry name" value="REVERSE TRANSCRIPTASE ZINC-BINDING DOMAIN-CONTAINING PROTEIN-RELATED-RELATED"/>
    <property type="match status" value="1"/>
</dbReference>
<dbReference type="PANTHER" id="PTHR33116:SF78">
    <property type="entry name" value="OS12G0587133 PROTEIN"/>
    <property type="match status" value="1"/>
</dbReference>
<evidence type="ECO:0000256" key="2">
    <source>
        <dbReference type="SAM" id="Phobius"/>
    </source>
</evidence>
<reference evidence="4 5" key="1">
    <citation type="journal article" date="2021" name="Commun. Biol.">
        <title>The genome of Shorea leprosula (Dipterocarpaceae) highlights the ecological relevance of drought in aseasonal tropical rainforests.</title>
        <authorList>
            <person name="Ng K.K.S."/>
            <person name="Kobayashi M.J."/>
            <person name="Fawcett J.A."/>
            <person name="Hatakeyama M."/>
            <person name="Paape T."/>
            <person name="Ng C.H."/>
            <person name="Ang C.C."/>
            <person name="Tnah L.H."/>
            <person name="Lee C.T."/>
            <person name="Nishiyama T."/>
            <person name="Sese J."/>
            <person name="O'Brien M.J."/>
            <person name="Copetti D."/>
            <person name="Mohd Noor M.I."/>
            <person name="Ong R.C."/>
            <person name="Putra M."/>
            <person name="Sireger I.Z."/>
            <person name="Indrioko S."/>
            <person name="Kosugi Y."/>
            <person name="Izuno A."/>
            <person name="Isagi Y."/>
            <person name="Lee S.L."/>
            <person name="Shimizu K.K."/>
        </authorList>
    </citation>
    <scope>NUCLEOTIDE SEQUENCE [LARGE SCALE GENOMIC DNA]</scope>
    <source>
        <strain evidence="4">214</strain>
    </source>
</reference>
<gene>
    <name evidence="4" type="ORF">SLEP1_g17212</name>
</gene>
<keyword evidence="2" id="KW-1133">Transmembrane helix</keyword>
<organism evidence="4 5">
    <name type="scientific">Rubroshorea leprosula</name>
    <dbReference type="NCBI Taxonomy" id="152421"/>
    <lineage>
        <taxon>Eukaryota</taxon>
        <taxon>Viridiplantae</taxon>
        <taxon>Streptophyta</taxon>
        <taxon>Embryophyta</taxon>
        <taxon>Tracheophyta</taxon>
        <taxon>Spermatophyta</taxon>
        <taxon>Magnoliopsida</taxon>
        <taxon>eudicotyledons</taxon>
        <taxon>Gunneridae</taxon>
        <taxon>Pentapetalae</taxon>
        <taxon>rosids</taxon>
        <taxon>malvids</taxon>
        <taxon>Malvales</taxon>
        <taxon>Dipterocarpaceae</taxon>
        <taxon>Rubroshorea</taxon>
    </lineage>
</organism>
<evidence type="ECO:0000313" key="4">
    <source>
        <dbReference type="EMBL" id="GKV05172.1"/>
    </source>
</evidence>
<keyword evidence="5" id="KW-1185">Reference proteome</keyword>
<evidence type="ECO:0000313" key="5">
    <source>
        <dbReference type="Proteomes" id="UP001054252"/>
    </source>
</evidence>
<dbReference type="AlphaFoldDB" id="A0AAV5J2L4"/>
<proteinExistence type="predicted"/>
<dbReference type="Proteomes" id="UP001054252">
    <property type="component" value="Unassembled WGS sequence"/>
</dbReference>
<dbReference type="EMBL" id="BPVZ01000023">
    <property type="protein sequence ID" value="GKV05172.1"/>
    <property type="molecule type" value="Genomic_DNA"/>
</dbReference>
<accession>A0AAV5J2L4</accession>
<keyword evidence="2" id="KW-0472">Membrane</keyword>